<dbReference type="HOGENOM" id="CLU_106253_0_0_7"/>
<proteinExistence type="predicted"/>
<dbReference type="GO" id="GO:0008270">
    <property type="term" value="F:zinc ion binding"/>
    <property type="evidence" value="ECO:0007669"/>
    <property type="project" value="TreeGrafter"/>
</dbReference>
<dbReference type="STRING" id="1121448.DGI_1834"/>
<dbReference type="EMBL" id="CP006585">
    <property type="protein sequence ID" value="AGW13628.1"/>
    <property type="molecule type" value="Genomic_DNA"/>
</dbReference>
<reference evidence="2" key="2">
    <citation type="submission" date="2013-07" db="EMBL/GenBank/DDBJ databases">
        <authorList>
            <person name="Morais-Silva F.O."/>
            <person name="Rezende A.M."/>
            <person name="Pimentel C."/>
            <person name="Resende D.M."/>
            <person name="Santos C.I."/>
            <person name="Clemente C."/>
            <person name="de Oliveira L.M."/>
            <person name="da Silva S.M."/>
            <person name="Costa D.A."/>
            <person name="Varela-Raposo A."/>
            <person name="Horacio E.C.A."/>
            <person name="Matos M."/>
            <person name="Flores O."/>
            <person name="Ruiz J.C."/>
            <person name="Rodrigues-Pousada C."/>
        </authorList>
    </citation>
    <scope>NUCLEOTIDE SEQUENCE [LARGE SCALE GENOMIC DNA]</scope>
    <source>
        <strain evidence="2">ATCC 19364 / DSM 1382 / NCIMB 9332 / VKM B-1759</strain>
    </source>
</reference>
<dbReference type="RefSeq" id="WP_021760509.1">
    <property type="nucleotide sequence ID" value="NC_022444.1"/>
</dbReference>
<dbReference type="PANTHER" id="PTHR36928:SF1">
    <property type="entry name" value="PHOSPHATASE YCDX-RELATED"/>
    <property type="match status" value="1"/>
</dbReference>
<dbReference type="Gene3D" id="3.20.20.140">
    <property type="entry name" value="Metal-dependent hydrolases"/>
    <property type="match status" value="1"/>
</dbReference>
<gene>
    <name evidence="1" type="ORF">DGI_1834</name>
</gene>
<reference evidence="1 2" key="1">
    <citation type="journal article" date="2013" name="J. Bacteriol.">
        <title>Roles of HynAB and Ech, the only two hydrogenases found in the model sulfate reducer Desulfovibrio gigas.</title>
        <authorList>
            <person name="Morais-Silva F.O."/>
            <person name="Santos C.I."/>
            <person name="Rodrigues R."/>
            <person name="Pereira I.A."/>
            <person name="Rodrigues-Pousada C."/>
        </authorList>
    </citation>
    <scope>NUCLEOTIDE SEQUENCE [LARGE SCALE GENOMIC DNA]</scope>
    <source>
        <strain evidence="2">ATCC 19364 / DSM 1382 / NCIMB 9332 / VKM B-1759</strain>
    </source>
</reference>
<protein>
    <submittedName>
        <fullName evidence="1">Putative PHP domain-containing protein</fullName>
    </submittedName>
</protein>
<dbReference type="GO" id="GO:0042578">
    <property type="term" value="F:phosphoric ester hydrolase activity"/>
    <property type="evidence" value="ECO:0007669"/>
    <property type="project" value="TreeGrafter"/>
</dbReference>
<sequence length="195" mass="20549">MRTDFHIHTRLGLGADAPLAMLCRARALGLHAVHLADLVDAATLEPVLTAQLALLSDALHLDVELVPGVCLAHVPPGRLEELVARARALGARQVAVYGETLGDHVPRGTNLAAIEARADVLLHPGLITPQEVALAAEYGVRLELCAHPRHCLANGHVARLALEHGAVLVTGSGARSVEQLLDPRGLSLVRQGAGW</sequence>
<dbReference type="PATRIC" id="fig|1121448.10.peg.1801"/>
<dbReference type="AlphaFoldDB" id="T2GBH5"/>
<dbReference type="OrthoDB" id="9808747at2"/>
<evidence type="ECO:0000313" key="2">
    <source>
        <dbReference type="Proteomes" id="UP000016587"/>
    </source>
</evidence>
<accession>T2GBH5</accession>
<organism evidence="1 2">
    <name type="scientific">Megalodesulfovibrio gigas (strain ATCC 19364 / DSM 1382 / NCIMB 9332 / VKM B-1759)</name>
    <name type="common">Desulfovibrio gigas</name>
    <dbReference type="NCBI Taxonomy" id="1121448"/>
    <lineage>
        <taxon>Bacteria</taxon>
        <taxon>Pseudomonadati</taxon>
        <taxon>Thermodesulfobacteriota</taxon>
        <taxon>Desulfovibrionia</taxon>
        <taxon>Desulfovibrionales</taxon>
        <taxon>Desulfovibrionaceae</taxon>
        <taxon>Megalodesulfovibrio</taxon>
    </lineage>
</organism>
<dbReference type="NCBIfam" id="NF004981">
    <property type="entry name" value="PRK06361.1"/>
    <property type="match status" value="1"/>
</dbReference>
<dbReference type="eggNOG" id="COG1387">
    <property type="taxonomic scope" value="Bacteria"/>
</dbReference>
<name>T2GBH5_MEGG1</name>
<keyword evidence="2" id="KW-1185">Reference proteome</keyword>
<dbReference type="Proteomes" id="UP000016587">
    <property type="component" value="Chromosome"/>
</dbReference>
<dbReference type="InterPro" id="IPR016195">
    <property type="entry name" value="Pol/histidinol_Pase-like"/>
</dbReference>
<dbReference type="KEGG" id="dgg:DGI_1834"/>
<dbReference type="PANTHER" id="PTHR36928">
    <property type="entry name" value="PHOSPHATASE YCDX-RELATED"/>
    <property type="match status" value="1"/>
</dbReference>
<dbReference type="InterPro" id="IPR050243">
    <property type="entry name" value="PHP_phosphatase"/>
</dbReference>
<dbReference type="SUPFAM" id="SSF89550">
    <property type="entry name" value="PHP domain-like"/>
    <property type="match status" value="1"/>
</dbReference>
<evidence type="ECO:0000313" key="1">
    <source>
        <dbReference type="EMBL" id="AGW13628.1"/>
    </source>
</evidence>
<dbReference type="GO" id="GO:0005829">
    <property type="term" value="C:cytosol"/>
    <property type="evidence" value="ECO:0007669"/>
    <property type="project" value="TreeGrafter"/>
</dbReference>